<dbReference type="InterPro" id="IPR039422">
    <property type="entry name" value="MarR/SlyA-like"/>
</dbReference>
<gene>
    <name evidence="2" type="ORF">A4G28_10215</name>
</gene>
<organism evidence="2 3">
    <name type="scientific">Mycobacterium ostraviense</name>
    <dbReference type="NCBI Taxonomy" id="2738409"/>
    <lineage>
        <taxon>Bacteria</taxon>
        <taxon>Bacillati</taxon>
        <taxon>Actinomycetota</taxon>
        <taxon>Actinomycetes</taxon>
        <taxon>Mycobacteriales</taxon>
        <taxon>Mycobacteriaceae</taxon>
        <taxon>Mycobacterium</taxon>
    </lineage>
</organism>
<evidence type="ECO:0000313" key="3">
    <source>
        <dbReference type="Proteomes" id="UP000077342"/>
    </source>
</evidence>
<dbReference type="PANTHER" id="PTHR33164:SF43">
    <property type="entry name" value="HTH-TYPE TRANSCRIPTIONAL REPRESSOR YETL"/>
    <property type="match status" value="1"/>
</dbReference>
<dbReference type="PROSITE" id="PS50995">
    <property type="entry name" value="HTH_MARR_2"/>
    <property type="match status" value="1"/>
</dbReference>
<dbReference type="Proteomes" id="UP000077342">
    <property type="component" value="Unassembled WGS sequence"/>
</dbReference>
<dbReference type="InterPro" id="IPR000835">
    <property type="entry name" value="HTH_MarR-typ"/>
</dbReference>
<dbReference type="EMBL" id="LWCI01000098">
    <property type="protein sequence ID" value="KZS63549.1"/>
    <property type="molecule type" value="Genomic_DNA"/>
</dbReference>
<reference evidence="3" key="1">
    <citation type="submission" date="2016-04" db="EMBL/GenBank/DDBJ databases">
        <authorList>
            <person name="Strapagiel D."/>
            <person name="Borowka P."/>
            <person name="Marciniak B."/>
            <person name="Bakula Z."/>
            <person name="Van Ingen J."/>
            <person name="Safianowska A."/>
            <person name="Dziadek J."/>
            <person name="Jagielski T."/>
        </authorList>
    </citation>
    <scope>NUCLEOTIDE SEQUENCE [LARGE SCALE GENOMIC DNA]</scope>
    <source>
        <strain evidence="3">1010001458</strain>
    </source>
</reference>
<dbReference type="AlphaFoldDB" id="A0A164BJC9"/>
<dbReference type="Gene3D" id="1.10.10.10">
    <property type="entry name" value="Winged helix-like DNA-binding domain superfamily/Winged helix DNA-binding domain"/>
    <property type="match status" value="1"/>
</dbReference>
<dbReference type="GO" id="GO:0006950">
    <property type="term" value="P:response to stress"/>
    <property type="evidence" value="ECO:0007669"/>
    <property type="project" value="TreeGrafter"/>
</dbReference>
<dbReference type="GO" id="GO:0003700">
    <property type="term" value="F:DNA-binding transcription factor activity"/>
    <property type="evidence" value="ECO:0007669"/>
    <property type="project" value="InterPro"/>
</dbReference>
<feature type="domain" description="HTH marR-type" evidence="1">
    <location>
        <begin position="15"/>
        <end position="150"/>
    </location>
</feature>
<dbReference type="Pfam" id="PF12802">
    <property type="entry name" value="MarR_2"/>
    <property type="match status" value="1"/>
</dbReference>
<proteinExistence type="predicted"/>
<dbReference type="InterPro" id="IPR036390">
    <property type="entry name" value="WH_DNA-bd_sf"/>
</dbReference>
<sequence>MLSNVAARPSTRAPQTELGLALRIAWWSYSRRIDVEMEAAGFPDLQFPMIYVFALYSQPEPMTISQMGRQFSVSRQAASKVVADLRRRGYVHVTPSTTDQREKVVELAPKAIEYVTARLRKAAALDRAIRKRLGDDGRNELIRLLGELGAVARSKLDFDPGMFPVKEPGWY</sequence>
<protein>
    <submittedName>
        <fullName evidence="2">Transcriptional regulator</fullName>
    </submittedName>
</protein>
<dbReference type="SUPFAM" id="SSF46785">
    <property type="entry name" value="Winged helix' DNA-binding domain"/>
    <property type="match status" value="1"/>
</dbReference>
<evidence type="ECO:0000259" key="1">
    <source>
        <dbReference type="PROSITE" id="PS50995"/>
    </source>
</evidence>
<comment type="caution">
    <text evidence="2">The sequence shown here is derived from an EMBL/GenBank/DDBJ whole genome shotgun (WGS) entry which is preliminary data.</text>
</comment>
<dbReference type="SMART" id="SM00347">
    <property type="entry name" value="HTH_MARR"/>
    <property type="match status" value="1"/>
</dbReference>
<dbReference type="InterPro" id="IPR036388">
    <property type="entry name" value="WH-like_DNA-bd_sf"/>
</dbReference>
<name>A0A164BJC9_9MYCO</name>
<accession>A0A164BJC9</accession>
<keyword evidence="3" id="KW-1185">Reference proteome</keyword>
<evidence type="ECO:0000313" key="2">
    <source>
        <dbReference type="EMBL" id="KZS63549.1"/>
    </source>
</evidence>
<dbReference type="PANTHER" id="PTHR33164">
    <property type="entry name" value="TRANSCRIPTIONAL REGULATOR, MARR FAMILY"/>
    <property type="match status" value="1"/>
</dbReference>